<dbReference type="Pfam" id="PF01979">
    <property type="entry name" value="Amidohydro_1"/>
    <property type="match status" value="1"/>
</dbReference>
<dbReference type="Proteomes" id="UP000824072">
    <property type="component" value="Unassembled WGS sequence"/>
</dbReference>
<evidence type="ECO:0000259" key="1">
    <source>
        <dbReference type="Pfam" id="PF01979"/>
    </source>
</evidence>
<dbReference type="Gene3D" id="3.20.20.140">
    <property type="entry name" value="Metal-dependent hydrolases"/>
    <property type="match status" value="1"/>
</dbReference>
<dbReference type="PANTHER" id="PTHR43135:SF3">
    <property type="entry name" value="ALPHA-D-RIBOSE 1-METHYLPHOSPHONATE 5-TRIPHOSPHATE DIPHOSPHATASE"/>
    <property type="match status" value="1"/>
</dbReference>
<dbReference type="GO" id="GO:0016810">
    <property type="term" value="F:hydrolase activity, acting on carbon-nitrogen (but not peptide) bonds"/>
    <property type="evidence" value="ECO:0007669"/>
    <property type="project" value="InterPro"/>
</dbReference>
<dbReference type="EMBL" id="DVMU01000042">
    <property type="protein sequence ID" value="HIU33295.1"/>
    <property type="molecule type" value="Genomic_DNA"/>
</dbReference>
<dbReference type="AlphaFoldDB" id="A0A9D1LBE2"/>
<sequence length="383" mass="41680">MLLIKNAKLYTMGPDGILDGGDVLMDGGKVVRVGKGLSQGDCKVIDARGAYVTPGYVDAHCHVGMWENGLRDNDGDGNERTDPITPELRALDGLHPLDRSFEEAYQNGVITAAAGPGSANVLGGQFLAIKTWGRDLDSRIVKEPLAMKSAFGENPKRVYGSQNKMPQTRMASAALLRQTLIQAQEYMQKRELPEDKRPARSLRMEALVPVLKGEMILKMHAHRAEDILTAIRIAKEFGLKATIEHCTEGYMIADELRKSGVGVICGPLISERAKPELRNLTMAAPGILHKAGVKFALMTDHPVIPLMYLPVEAGLCVREGLEEYEALKAITINAAQVIGLEDRVGSLEPGKDADVVLFDGHPLDTRTHASLVVVNGEIVHERV</sequence>
<evidence type="ECO:0000313" key="2">
    <source>
        <dbReference type="EMBL" id="HIU33295.1"/>
    </source>
</evidence>
<accession>A0A9D1LBE2</accession>
<reference evidence="2" key="1">
    <citation type="submission" date="2020-10" db="EMBL/GenBank/DDBJ databases">
        <authorList>
            <person name="Gilroy R."/>
        </authorList>
    </citation>
    <scope>NUCLEOTIDE SEQUENCE</scope>
    <source>
        <strain evidence="2">ChiHcec3-11533</strain>
    </source>
</reference>
<dbReference type="SUPFAM" id="SSF51556">
    <property type="entry name" value="Metallo-dependent hydrolases"/>
    <property type="match status" value="1"/>
</dbReference>
<reference evidence="2" key="2">
    <citation type="journal article" date="2021" name="PeerJ">
        <title>Extensive microbial diversity within the chicken gut microbiome revealed by metagenomics and culture.</title>
        <authorList>
            <person name="Gilroy R."/>
            <person name="Ravi A."/>
            <person name="Getino M."/>
            <person name="Pursley I."/>
            <person name="Horton D.L."/>
            <person name="Alikhan N.F."/>
            <person name="Baker D."/>
            <person name="Gharbi K."/>
            <person name="Hall N."/>
            <person name="Watson M."/>
            <person name="Adriaenssens E.M."/>
            <person name="Foster-Nyarko E."/>
            <person name="Jarju S."/>
            <person name="Secka A."/>
            <person name="Antonio M."/>
            <person name="Oren A."/>
            <person name="Chaudhuri R.R."/>
            <person name="La Ragione R."/>
            <person name="Hildebrand F."/>
            <person name="Pallen M.J."/>
        </authorList>
    </citation>
    <scope>NUCLEOTIDE SEQUENCE</scope>
    <source>
        <strain evidence="2">ChiHcec3-11533</strain>
    </source>
</reference>
<name>A0A9D1LBE2_9FIRM</name>
<dbReference type="Gene3D" id="2.30.40.10">
    <property type="entry name" value="Urease, subunit C, domain 1"/>
    <property type="match status" value="1"/>
</dbReference>
<organism evidence="2 3">
    <name type="scientific">Candidatus Pullichristensenella excrementigallinarum</name>
    <dbReference type="NCBI Taxonomy" id="2840907"/>
    <lineage>
        <taxon>Bacteria</taxon>
        <taxon>Bacillati</taxon>
        <taxon>Bacillota</taxon>
        <taxon>Clostridia</taxon>
        <taxon>Candidatus Pullichristensenella</taxon>
    </lineage>
</organism>
<gene>
    <name evidence="2" type="ORF">IAB02_01905</name>
</gene>
<proteinExistence type="predicted"/>
<protein>
    <submittedName>
        <fullName evidence="2">Amidohydrolase</fullName>
    </submittedName>
</protein>
<feature type="domain" description="Amidohydrolase-related" evidence="1">
    <location>
        <begin position="228"/>
        <end position="366"/>
    </location>
</feature>
<dbReference type="InterPro" id="IPR011059">
    <property type="entry name" value="Metal-dep_hydrolase_composite"/>
</dbReference>
<evidence type="ECO:0000313" key="3">
    <source>
        <dbReference type="Proteomes" id="UP000824072"/>
    </source>
</evidence>
<comment type="caution">
    <text evidence="2">The sequence shown here is derived from an EMBL/GenBank/DDBJ whole genome shotgun (WGS) entry which is preliminary data.</text>
</comment>
<dbReference type="PANTHER" id="PTHR43135">
    <property type="entry name" value="ALPHA-D-RIBOSE 1-METHYLPHOSPHONATE 5-TRIPHOSPHATE DIPHOSPHATASE"/>
    <property type="match status" value="1"/>
</dbReference>
<dbReference type="CDD" id="cd01309">
    <property type="entry name" value="Met_dep_hydrolase_C"/>
    <property type="match status" value="1"/>
</dbReference>
<dbReference type="InterPro" id="IPR032466">
    <property type="entry name" value="Metal_Hydrolase"/>
</dbReference>
<dbReference type="SUPFAM" id="SSF51338">
    <property type="entry name" value="Composite domain of metallo-dependent hydrolases"/>
    <property type="match status" value="1"/>
</dbReference>
<dbReference type="InterPro" id="IPR051781">
    <property type="entry name" value="Metallo-dep_Hydrolase"/>
</dbReference>
<dbReference type="InterPro" id="IPR006680">
    <property type="entry name" value="Amidohydro-rel"/>
</dbReference>